<keyword evidence="1" id="KW-0812">Transmembrane</keyword>
<organism evidence="2 3">
    <name type="scientific">Terriglobus roseus</name>
    <dbReference type="NCBI Taxonomy" id="392734"/>
    <lineage>
        <taxon>Bacteria</taxon>
        <taxon>Pseudomonadati</taxon>
        <taxon>Acidobacteriota</taxon>
        <taxon>Terriglobia</taxon>
        <taxon>Terriglobales</taxon>
        <taxon>Acidobacteriaceae</taxon>
        <taxon>Terriglobus</taxon>
    </lineage>
</organism>
<feature type="transmembrane region" description="Helical" evidence="1">
    <location>
        <begin position="378"/>
        <end position="399"/>
    </location>
</feature>
<feature type="transmembrane region" description="Helical" evidence="1">
    <location>
        <begin position="12"/>
        <end position="36"/>
    </location>
</feature>
<evidence type="ECO:0000313" key="2">
    <source>
        <dbReference type="EMBL" id="SDE82023.1"/>
    </source>
</evidence>
<dbReference type="InterPro" id="IPR005625">
    <property type="entry name" value="PepSY-ass_TM"/>
</dbReference>
<feature type="transmembrane region" description="Helical" evidence="1">
    <location>
        <begin position="140"/>
        <end position="163"/>
    </location>
</feature>
<dbReference type="PROSITE" id="PS51257">
    <property type="entry name" value="PROKAR_LIPOPROTEIN"/>
    <property type="match status" value="1"/>
</dbReference>
<feature type="transmembrane region" description="Helical" evidence="1">
    <location>
        <begin position="329"/>
        <end position="350"/>
    </location>
</feature>
<keyword evidence="3" id="KW-1185">Reference proteome</keyword>
<feature type="transmembrane region" description="Helical" evidence="1">
    <location>
        <begin position="184"/>
        <end position="208"/>
    </location>
</feature>
<dbReference type="OrthoDB" id="5294804at2"/>
<keyword evidence="1" id="KW-1133">Transmembrane helix</keyword>
<dbReference type="Proteomes" id="UP000182427">
    <property type="component" value="Chromosome I"/>
</dbReference>
<feature type="transmembrane region" description="Helical" evidence="1">
    <location>
        <begin position="405"/>
        <end position="423"/>
    </location>
</feature>
<dbReference type="PANTHER" id="PTHR34219:SF3">
    <property type="entry name" value="BLL7967 PROTEIN"/>
    <property type="match status" value="1"/>
</dbReference>
<gene>
    <name evidence="2" type="ORF">SAMN05444167_0522</name>
</gene>
<protein>
    <submittedName>
        <fullName evidence="2">Uncharacterized iron-regulated membrane protein</fullName>
    </submittedName>
</protein>
<evidence type="ECO:0000313" key="3">
    <source>
        <dbReference type="Proteomes" id="UP000182427"/>
    </source>
</evidence>
<evidence type="ECO:0000256" key="1">
    <source>
        <dbReference type="SAM" id="Phobius"/>
    </source>
</evidence>
<dbReference type="Pfam" id="PF03929">
    <property type="entry name" value="PepSY_TM"/>
    <property type="match status" value="1"/>
</dbReference>
<proteinExistence type="predicted"/>
<dbReference type="EMBL" id="LT629690">
    <property type="protein sequence ID" value="SDE82023.1"/>
    <property type="molecule type" value="Genomic_DNA"/>
</dbReference>
<reference evidence="3" key="1">
    <citation type="submission" date="2016-10" db="EMBL/GenBank/DDBJ databases">
        <authorList>
            <person name="Varghese N."/>
            <person name="Submissions S."/>
        </authorList>
    </citation>
    <scope>NUCLEOTIDE SEQUENCE [LARGE SCALE GENOMIC DNA]</scope>
    <source>
        <strain evidence="3">GAS232</strain>
    </source>
</reference>
<dbReference type="PANTHER" id="PTHR34219">
    <property type="entry name" value="IRON-REGULATED INNER MEMBRANE PROTEIN-RELATED"/>
    <property type="match status" value="1"/>
</dbReference>
<sequence length="432" mass="47172">MQSHSLRRWYKLHRWTSLVCTVFLLISCITGLPLIFGDELEQIGKPQTEEAIEIPAIPLQHFVDLALIRHPGAHPAFMTIEEDAPEIRVAVVGKAIKGRVIDVYHASTAAPLSSGTQGNSVMEKVLALHRGLFAGVPGELFMGAMALLFVLALISGIVVYGPFMRRLPFGTVRPTPHRTHWLDLHNLLGASALCWMLVVGGTGILNAISAPLFALWQKQSAISVLASYKGHPPATNIVTPDVAAAAARRALPGMKVTGIVFPGPTTTPWHYLIYTKGRTPITSRIFTPVLVDATTGIVTSSTQFPWYIHTVEVSRPLHFGDYGGLPLKFLWAALDLVAITVLISGIMLWVGKGRATEFVADKTPRRHAHQRPRSSLQIYRWPIVLAITSLCGLLSALIGDGWWDALSWCLLLLCVLACTPGLIHKLTPDSLL</sequence>
<name>A0A1G7G1P5_9BACT</name>
<accession>A0A1G7G1P5</accession>
<dbReference type="RefSeq" id="WP_083343770.1">
    <property type="nucleotide sequence ID" value="NZ_LT629690.1"/>
</dbReference>
<dbReference type="AlphaFoldDB" id="A0A1G7G1P5"/>
<keyword evidence="1" id="KW-0472">Membrane</keyword>